<dbReference type="EC" id="2.7.1.74" evidence="11"/>
<dbReference type="Proteomes" id="UP000009136">
    <property type="component" value="Chromosome 18"/>
</dbReference>
<evidence type="ECO:0000256" key="3">
    <source>
        <dbReference type="ARBA" id="ARBA00012118"/>
    </source>
</evidence>
<evidence type="ECO:0000256" key="4">
    <source>
        <dbReference type="ARBA" id="ARBA00022634"/>
    </source>
</evidence>
<evidence type="ECO:0000256" key="14">
    <source>
        <dbReference type="ARBA" id="ARBA00052390"/>
    </source>
</evidence>
<comment type="catalytic activity">
    <reaction evidence="12">
        <text>thymidine + ATP = dTMP + ADP + H(+)</text>
        <dbReference type="Rhea" id="RHEA:19129"/>
        <dbReference type="ChEBI" id="CHEBI:15378"/>
        <dbReference type="ChEBI" id="CHEBI:17748"/>
        <dbReference type="ChEBI" id="CHEBI:30616"/>
        <dbReference type="ChEBI" id="CHEBI:63528"/>
        <dbReference type="ChEBI" id="CHEBI:456216"/>
        <dbReference type="EC" id="2.7.1.21"/>
    </reaction>
    <physiologicalReaction direction="left-to-right" evidence="12">
        <dbReference type="Rhea" id="RHEA:19130"/>
    </physiologicalReaction>
</comment>
<gene>
    <name evidence="20 22" type="primary">TK2</name>
</gene>
<evidence type="ECO:0000313" key="21">
    <source>
        <dbReference type="Proteomes" id="UP000009136"/>
    </source>
</evidence>
<dbReference type="PANTHER" id="PTHR10513:SF24">
    <property type="entry name" value="THYMIDINE KINASE 2, MITOCHONDRIAL"/>
    <property type="match status" value="1"/>
</dbReference>
<keyword evidence="5" id="KW-0808">Transferase</keyword>
<dbReference type="EC" id="2.7.1.21" evidence="3"/>
<feature type="region of interest" description="Disordered" evidence="18">
    <location>
        <begin position="29"/>
        <end position="58"/>
    </location>
</feature>
<dbReference type="VEuPathDB" id="HostDB:ENSBTAG00000005152"/>
<sequence length="304" mass="34906">MAGPVASGSRALLLRPLRSWAFRVLRRDGPGSPASCPGSQGAQRWAWPRDKDRENEKEKKSVVCVEGNIASGKTTCLEFFSNSTDIEVLTEPVPKWRNVRGHNPLGLMYQDACRWGFTLQTYVQLTMLDQHTRPQTLPVRLMERSIYSARYVFVENLYRSGKMPKVDYVVLSEWFDWIVRNIDVSIDLIVYLRTTPETCYQRLKMRCREEEKVIPLEYLDAIHHLYEEWLIKGSLFPVAAPVLVSSPEGAKKFSRRRNDPRACRPVCSLGKQGPSPSELENLREGSREGGRNPVSQFPFWIESQ</sequence>
<reference evidence="20" key="3">
    <citation type="submission" date="2025-09" db="UniProtKB">
        <authorList>
            <consortium name="Ensembl"/>
        </authorList>
    </citation>
    <scope>IDENTIFICATION</scope>
    <source>
        <strain evidence="20">Hereford</strain>
    </source>
</reference>
<feature type="domain" description="Deoxynucleoside kinase" evidence="19">
    <location>
        <begin position="63"/>
        <end position="239"/>
    </location>
</feature>
<feature type="compositionally biased region" description="Basic and acidic residues" evidence="18">
    <location>
        <begin position="280"/>
        <end position="290"/>
    </location>
</feature>
<feature type="region of interest" description="Disordered" evidence="18">
    <location>
        <begin position="252"/>
        <end position="304"/>
    </location>
</feature>
<name>A0A3Q1N233_BOVIN</name>
<keyword evidence="9" id="KW-0809">Transit peptide</keyword>
<dbReference type="GeneTree" id="ENSGT00940000158005"/>
<comment type="subcellular location">
    <subcellularLocation>
        <location evidence="1">Mitochondrion</location>
    </subcellularLocation>
</comment>
<protein>
    <recommendedName>
        <fullName evidence="15">Thymidine kinase 2, mitochondrial</fullName>
        <ecNumber evidence="3">2.7.1.21</ecNumber>
        <ecNumber evidence="11">2.7.1.74</ecNumber>
    </recommendedName>
    <alternativeName>
        <fullName evidence="17">2'-deoxyuridine kinase TK2</fullName>
    </alternativeName>
    <alternativeName>
        <fullName evidence="16">Deoxycytidine kinase TK2</fullName>
    </alternativeName>
</protein>
<dbReference type="FunFam" id="3.40.50.300:FF:000998">
    <property type="entry name" value="Thymidine kinase 2, mitochondrial"/>
    <property type="match status" value="1"/>
</dbReference>
<dbReference type="Bgee" id="ENSBTAG00000005152">
    <property type="expression patterns" value="Expressed in liver and 105 other cell types or tissues"/>
</dbReference>
<dbReference type="GO" id="GO:0009117">
    <property type="term" value="P:nucleotide metabolic process"/>
    <property type="evidence" value="ECO:0007669"/>
    <property type="project" value="UniProtKB-ARBA"/>
</dbReference>
<evidence type="ECO:0000256" key="2">
    <source>
        <dbReference type="ARBA" id="ARBA00007420"/>
    </source>
</evidence>
<comment type="catalytic activity">
    <reaction evidence="14">
        <text>2'-deoxyuridine + ATP = dUMP + ADP + H(+)</text>
        <dbReference type="Rhea" id="RHEA:28206"/>
        <dbReference type="ChEBI" id="CHEBI:15378"/>
        <dbReference type="ChEBI" id="CHEBI:16450"/>
        <dbReference type="ChEBI" id="CHEBI:30616"/>
        <dbReference type="ChEBI" id="CHEBI:246422"/>
        <dbReference type="ChEBI" id="CHEBI:456216"/>
    </reaction>
    <physiologicalReaction direction="left-to-right" evidence="14">
        <dbReference type="Rhea" id="RHEA:28207"/>
    </physiologicalReaction>
</comment>
<dbReference type="Gene3D" id="3.40.50.300">
    <property type="entry name" value="P-loop containing nucleotide triphosphate hydrolases"/>
    <property type="match status" value="1"/>
</dbReference>
<organism evidence="20 21">
    <name type="scientific">Bos taurus</name>
    <name type="common">Bovine</name>
    <dbReference type="NCBI Taxonomy" id="9913"/>
    <lineage>
        <taxon>Eukaryota</taxon>
        <taxon>Metazoa</taxon>
        <taxon>Chordata</taxon>
        <taxon>Craniata</taxon>
        <taxon>Vertebrata</taxon>
        <taxon>Euteleostomi</taxon>
        <taxon>Mammalia</taxon>
        <taxon>Eutheria</taxon>
        <taxon>Laurasiatheria</taxon>
        <taxon>Artiodactyla</taxon>
        <taxon>Ruminantia</taxon>
        <taxon>Pecora</taxon>
        <taxon>Bovidae</taxon>
        <taxon>Bovinae</taxon>
        <taxon>Bos</taxon>
    </lineage>
</organism>
<dbReference type="GO" id="GO:0004137">
    <property type="term" value="F:deoxycytidine kinase activity"/>
    <property type="evidence" value="ECO:0007669"/>
    <property type="project" value="UniProtKB-EC"/>
</dbReference>
<accession>A0A3Q1N233</accession>
<dbReference type="GO" id="GO:0005739">
    <property type="term" value="C:mitochondrion"/>
    <property type="evidence" value="ECO:0007669"/>
    <property type="project" value="UniProtKB-SubCell"/>
</dbReference>
<evidence type="ECO:0000256" key="11">
    <source>
        <dbReference type="ARBA" id="ARBA00038864"/>
    </source>
</evidence>
<evidence type="ECO:0000313" key="22">
    <source>
        <dbReference type="VGNC" id="VGNC:103723"/>
    </source>
</evidence>
<keyword evidence="21" id="KW-1185">Reference proteome</keyword>
<evidence type="ECO:0000256" key="10">
    <source>
        <dbReference type="ARBA" id="ARBA00023128"/>
    </source>
</evidence>
<evidence type="ECO:0000256" key="12">
    <source>
        <dbReference type="ARBA" id="ARBA00048113"/>
    </source>
</evidence>
<evidence type="ECO:0000259" key="19">
    <source>
        <dbReference type="Pfam" id="PF01712"/>
    </source>
</evidence>
<keyword evidence="6" id="KW-0547">Nucleotide-binding</keyword>
<dbReference type="OrthoDB" id="567086at2759"/>
<evidence type="ECO:0000256" key="1">
    <source>
        <dbReference type="ARBA" id="ARBA00004173"/>
    </source>
</evidence>
<dbReference type="InterPro" id="IPR050566">
    <property type="entry name" value="Deoxyribonucleoside_kinase"/>
</dbReference>
<keyword evidence="7" id="KW-0418">Kinase</keyword>
<evidence type="ECO:0000256" key="9">
    <source>
        <dbReference type="ARBA" id="ARBA00022946"/>
    </source>
</evidence>
<comment type="catalytic activity">
    <reaction evidence="13">
        <text>2'-deoxycytidine + ATP = dCMP + ADP + H(+)</text>
        <dbReference type="Rhea" id="RHEA:46040"/>
        <dbReference type="ChEBI" id="CHEBI:15378"/>
        <dbReference type="ChEBI" id="CHEBI:15698"/>
        <dbReference type="ChEBI" id="CHEBI:30616"/>
        <dbReference type="ChEBI" id="CHEBI:57566"/>
        <dbReference type="ChEBI" id="CHEBI:456216"/>
        <dbReference type="EC" id="2.7.1.74"/>
    </reaction>
    <physiologicalReaction direction="left-to-right" evidence="13">
        <dbReference type="Rhea" id="RHEA:46041"/>
    </physiologicalReaction>
</comment>
<dbReference type="Pfam" id="PF01712">
    <property type="entry name" value="dNK"/>
    <property type="match status" value="1"/>
</dbReference>
<evidence type="ECO:0000256" key="15">
    <source>
        <dbReference type="ARBA" id="ARBA00074655"/>
    </source>
</evidence>
<comment type="similarity">
    <text evidence="2">Belongs to the DCK/DGK family.</text>
</comment>
<dbReference type="GO" id="GO:0005524">
    <property type="term" value="F:ATP binding"/>
    <property type="evidence" value="ECO:0007669"/>
    <property type="project" value="UniProtKB-KW"/>
</dbReference>
<dbReference type="PANTHER" id="PTHR10513">
    <property type="entry name" value="DEOXYNUCLEOSIDE KINASE"/>
    <property type="match status" value="1"/>
</dbReference>
<dbReference type="Ensembl" id="ENSBTAT00000080732.2">
    <property type="protein sequence ID" value="ENSBTAP00000063251.2"/>
    <property type="gene ID" value="ENSBTAG00000005152.7"/>
</dbReference>
<proteinExistence type="inferred from homology"/>
<dbReference type="GO" id="GO:1901135">
    <property type="term" value="P:carbohydrate derivative metabolic process"/>
    <property type="evidence" value="ECO:0007669"/>
    <property type="project" value="UniProtKB-ARBA"/>
</dbReference>
<reference evidence="20" key="1">
    <citation type="submission" date="2018-03" db="EMBL/GenBank/DDBJ databases">
        <title>ARS-UCD1.2.</title>
        <authorList>
            <person name="Rosen B.D."/>
            <person name="Bickhart D.M."/>
            <person name="Koren S."/>
            <person name="Schnabel R.D."/>
            <person name="Hall R."/>
            <person name="Zimin A."/>
            <person name="Dreischer C."/>
            <person name="Schultheiss S."/>
            <person name="Schroeder S.G."/>
            <person name="Elsik C.G."/>
            <person name="Couldrey C."/>
            <person name="Liu G.E."/>
            <person name="Van Tassell C.P."/>
            <person name="Phillippy A.M."/>
            <person name="Smith T.P.L."/>
            <person name="Medrano J.F."/>
        </authorList>
    </citation>
    <scope>NUCLEOTIDE SEQUENCE [LARGE SCALE GENOMIC DNA]</scope>
    <source>
        <strain evidence="20">Hereford</strain>
    </source>
</reference>
<evidence type="ECO:0000256" key="7">
    <source>
        <dbReference type="ARBA" id="ARBA00022777"/>
    </source>
</evidence>
<dbReference type="AlphaFoldDB" id="A0A3Q1N233"/>
<evidence type="ECO:0000313" key="20">
    <source>
        <dbReference type="Ensembl" id="ENSBTAP00000063251.2"/>
    </source>
</evidence>
<dbReference type="GO" id="GO:0071897">
    <property type="term" value="P:DNA biosynthetic process"/>
    <property type="evidence" value="ECO:0007669"/>
    <property type="project" value="UniProtKB-KW"/>
</dbReference>
<evidence type="ECO:0000256" key="13">
    <source>
        <dbReference type="ARBA" id="ARBA00051852"/>
    </source>
</evidence>
<feature type="compositionally biased region" description="Basic and acidic residues" evidence="18">
    <location>
        <begin position="47"/>
        <end position="58"/>
    </location>
</feature>
<dbReference type="VGNC" id="VGNC:103723">
    <property type="gene designation" value="TK2"/>
</dbReference>
<keyword evidence="4" id="KW-0237">DNA synthesis</keyword>
<evidence type="ECO:0000256" key="8">
    <source>
        <dbReference type="ARBA" id="ARBA00022840"/>
    </source>
</evidence>
<evidence type="ECO:0000256" key="6">
    <source>
        <dbReference type="ARBA" id="ARBA00022741"/>
    </source>
</evidence>
<dbReference type="InterPro" id="IPR031314">
    <property type="entry name" value="DNK_dom"/>
</dbReference>
<evidence type="ECO:0000256" key="17">
    <source>
        <dbReference type="ARBA" id="ARBA00078522"/>
    </source>
</evidence>
<dbReference type="SUPFAM" id="SSF52540">
    <property type="entry name" value="P-loop containing nucleoside triphosphate hydrolases"/>
    <property type="match status" value="1"/>
</dbReference>
<keyword evidence="8" id="KW-0067">ATP-binding</keyword>
<dbReference type="CDD" id="cd01673">
    <property type="entry name" value="dNK"/>
    <property type="match status" value="1"/>
</dbReference>
<dbReference type="GO" id="GO:0004797">
    <property type="term" value="F:thymidine kinase activity"/>
    <property type="evidence" value="ECO:0007669"/>
    <property type="project" value="UniProtKB-EC"/>
</dbReference>
<evidence type="ECO:0000256" key="16">
    <source>
        <dbReference type="ARBA" id="ARBA00076510"/>
    </source>
</evidence>
<dbReference type="InterPro" id="IPR027417">
    <property type="entry name" value="P-loop_NTPase"/>
</dbReference>
<reference evidence="20" key="2">
    <citation type="submission" date="2025-08" db="UniProtKB">
        <authorList>
            <consortium name="Ensembl"/>
        </authorList>
    </citation>
    <scope>IDENTIFICATION</scope>
    <source>
        <strain evidence="20">Hereford</strain>
    </source>
</reference>
<evidence type="ECO:0000256" key="18">
    <source>
        <dbReference type="SAM" id="MobiDB-lite"/>
    </source>
</evidence>
<keyword evidence="10" id="KW-0496">Mitochondrion</keyword>
<evidence type="ECO:0000256" key="5">
    <source>
        <dbReference type="ARBA" id="ARBA00022679"/>
    </source>
</evidence>